<evidence type="ECO:0000313" key="2">
    <source>
        <dbReference type="EMBL" id="MPM16079.1"/>
    </source>
</evidence>
<dbReference type="InterPro" id="IPR021255">
    <property type="entry name" value="DUF2807"/>
</dbReference>
<dbReference type="Pfam" id="PF10988">
    <property type="entry name" value="DUF2807"/>
    <property type="match status" value="1"/>
</dbReference>
<name>A0A644XJ00_9ZZZZ</name>
<dbReference type="Gene3D" id="2.160.20.120">
    <property type="match status" value="1"/>
</dbReference>
<comment type="caution">
    <text evidence="2">The sequence shown here is derived from an EMBL/GenBank/DDBJ whole genome shotgun (WGS) entry which is preliminary data.</text>
</comment>
<dbReference type="PROSITE" id="PS51257">
    <property type="entry name" value="PROKAR_LIPOPROTEIN"/>
    <property type="match status" value="1"/>
</dbReference>
<protein>
    <recommendedName>
        <fullName evidence="1">Putative auto-transporter adhesin head GIN domain-containing protein</fullName>
    </recommendedName>
</protein>
<accession>A0A644XJ00</accession>
<evidence type="ECO:0000259" key="1">
    <source>
        <dbReference type="Pfam" id="PF10988"/>
    </source>
</evidence>
<feature type="domain" description="Putative auto-transporter adhesin head GIN" evidence="1">
    <location>
        <begin position="42"/>
        <end position="221"/>
    </location>
</feature>
<organism evidence="2">
    <name type="scientific">bioreactor metagenome</name>
    <dbReference type="NCBI Taxonomy" id="1076179"/>
    <lineage>
        <taxon>unclassified sequences</taxon>
        <taxon>metagenomes</taxon>
        <taxon>ecological metagenomes</taxon>
    </lineage>
</organism>
<sequence length="238" mass="25424">MKKLLFSFMAIAVATLALSSCVFNAVTPEGEYTSKSYELPTFENIYVSSGMELILTQDSTVSVKVETYENIHEYINVEVVDNTLRLSKDLEVSFRNAEIKVYVNIASLDEIEASSGSHLNLTAGWVAEELDIDMSSGSSAQGNIEIKEFSLKMSSGSDATFSGKAEKFTLGSSSGSTLNAFDLEAINCSADLSSGSYAEVFATGFLYAESSSGASIKYKGTSQIEVKTGSGGSVNRAE</sequence>
<reference evidence="2" key="1">
    <citation type="submission" date="2019-08" db="EMBL/GenBank/DDBJ databases">
        <authorList>
            <person name="Kucharzyk K."/>
            <person name="Murdoch R.W."/>
            <person name="Higgins S."/>
            <person name="Loffler F."/>
        </authorList>
    </citation>
    <scope>NUCLEOTIDE SEQUENCE</scope>
</reference>
<dbReference type="EMBL" id="VSSQ01002547">
    <property type="protein sequence ID" value="MPM16079.1"/>
    <property type="molecule type" value="Genomic_DNA"/>
</dbReference>
<dbReference type="AlphaFoldDB" id="A0A644XJ00"/>
<proteinExistence type="predicted"/>
<gene>
    <name evidence="2" type="ORF">SDC9_62453</name>
</gene>